<keyword evidence="2" id="KW-1133">Transmembrane helix</keyword>
<reference evidence="3 5" key="2">
    <citation type="journal article" date="2017" name="BMC Genomics">
        <title>Genomic analysis of methanogenic archaea reveals a shift towards energy conservation.</title>
        <authorList>
            <person name="Gilmore S.P."/>
            <person name="Henske J.K."/>
            <person name="Sexton J.A."/>
            <person name="Solomon K.V."/>
            <person name="Seppala S."/>
            <person name="Yoo J.I."/>
            <person name="Huyett L.M."/>
            <person name="Pressman A."/>
            <person name="Cogan J.Z."/>
            <person name="Kivenson V."/>
            <person name="Peng X."/>
            <person name="Tan Y."/>
            <person name="Valentine D.L."/>
            <person name="O'Malley M.A."/>
        </authorList>
    </citation>
    <scope>NUCLEOTIDE SEQUENCE [LARGE SCALE GENOMIC DNA]</scope>
    <source>
        <strain evidence="3 5">1R-7</strain>
    </source>
</reference>
<name>A0A2A2HCL4_9EURY</name>
<keyword evidence="2" id="KW-0812">Transmembrane</keyword>
<dbReference type="AlphaFoldDB" id="A0A2A2HCL4"/>
<feature type="compositionally biased region" description="Low complexity" evidence="1">
    <location>
        <begin position="49"/>
        <end position="75"/>
    </location>
</feature>
<sequence length="106" mass="11321">MSLRRSGLRQMPEEDIDPMASAVNLTDIMLVLAVGFLIFAVMSTGATSISQASQSQSSPAQTTELNEQTTELNEQPEAVTSSGSGYEQKGTVYQDPKTGKMVMVSS</sequence>
<dbReference type="OrthoDB" id="82490at2157"/>
<protein>
    <recommendedName>
        <fullName evidence="7">DUF2149 domain-containing protein</fullName>
    </recommendedName>
</protein>
<dbReference type="Proteomes" id="UP000217528">
    <property type="component" value="Unassembled WGS sequence"/>
</dbReference>
<dbReference type="Pfam" id="PF09919">
    <property type="entry name" value="DUF2149"/>
    <property type="match status" value="1"/>
</dbReference>
<comment type="caution">
    <text evidence="3">The sequence shown here is derived from an EMBL/GenBank/DDBJ whole genome shotgun (WGS) entry which is preliminary data.</text>
</comment>
<gene>
    <name evidence="3" type="ORF">ASJ82_02005</name>
    <name evidence="4" type="ORF">MSCUN_01820</name>
</gene>
<feature type="region of interest" description="Disordered" evidence="1">
    <location>
        <begin position="49"/>
        <end position="106"/>
    </location>
</feature>
<accession>A0A2A2HCL4</accession>
<dbReference type="InterPro" id="IPR018676">
    <property type="entry name" value="DUF2149"/>
</dbReference>
<keyword evidence="2" id="KW-0472">Membrane</keyword>
<keyword evidence="5" id="KW-1185">Reference proteome</keyword>
<feature type="transmembrane region" description="Helical" evidence="2">
    <location>
        <begin position="21"/>
        <end position="42"/>
    </location>
</feature>
<evidence type="ECO:0000313" key="3">
    <source>
        <dbReference type="EMBL" id="PAV07026.1"/>
    </source>
</evidence>
<evidence type="ECO:0008006" key="7">
    <source>
        <dbReference type="Google" id="ProtNLM"/>
    </source>
</evidence>
<dbReference type="RefSeq" id="WP_095608948.1">
    <property type="nucleotide sequence ID" value="NZ_CAUHCB010000007.1"/>
</dbReference>
<evidence type="ECO:0000313" key="5">
    <source>
        <dbReference type="Proteomes" id="UP000217528"/>
    </source>
</evidence>
<reference evidence="4 6" key="1">
    <citation type="submission" date="2016-04" db="EMBL/GenBank/DDBJ databases">
        <title>Genome sequence of Methanosphaera cuniculi DSM 4103.</title>
        <authorList>
            <person name="Poehlein A."/>
            <person name="Seedorf H."/>
            <person name="Daniel R."/>
        </authorList>
    </citation>
    <scope>NUCLEOTIDE SEQUENCE [LARGE SCALE GENOMIC DNA]</scope>
    <source>
        <strain evidence="4 6">DSM 4103</strain>
    </source>
</reference>
<proteinExistence type="predicted"/>
<dbReference type="EMBL" id="LMVN01000023">
    <property type="protein sequence ID" value="PAV07026.1"/>
    <property type="molecule type" value="Genomic_DNA"/>
</dbReference>
<dbReference type="Proteomes" id="UP000246004">
    <property type="component" value="Unassembled WGS sequence"/>
</dbReference>
<evidence type="ECO:0000256" key="2">
    <source>
        <dbReference type="SAM" id="Phobius"/>
    </source>
</evidence>
<dbReference type="EMBL" id="LWMS01000005">
    <property type="protein sequence ID" value="PWL08915.1"/>
    <property type="molecule type" value="Genomic_DNA"/>
</dbReference>
<evidence type="ECO:0000256" key="1">
    <source>
        <dbReference type="SAM" id="MobiDB-lite"/>
    </source>
</evidence>
<organism evidence="3 5">
    <name type="scientific">Methanosphaera cuniculi</name>
    <dbReference type="NCBI Taxonomy" id="1077256"/>
    <lineage>
        <taxon>Archaea</taxon>
        <taxon>Methanobacteriati</taxon>
        <taxon>Methanobacteriota</taxon>
        <taxon>Methanomada group</taxon>
        <taxon>Methanobacteria</taxon>
        <taxon>Methanobacteriales</taxon>
        <taxon>Methanobacteriaceae</taxon>
        <taxon>Methanosphaera</taxon>
    </lineage>
</organism>
<evidence type="ECO:0000313" key="4">
    <source>
        <dbReference type="EMBL" id="PWL08915.1"/>
    </source>
</evidence>
<evidence type="ECO:0000313" key="6">
    <source>
        <dbReference type="Proteomes" id="UP000246004"/>
    </source>
</evidence>